<evidence type="ECO:0000256" key="1">
    <source>
        <dbReference type="SAM" id="Phobius"/>
    </source>
</evidence>
<keyword evidence="1" id="KW-1133">Transmembrane helix</keyword>
<keyword evidence="1" id="KW-0472">Membrane</keyword>
<dbReference type="EMBL" id="RBOV01000075">
    <property type="protein sequence ID" value="RMN13964.1"/>
    <property type="molecule type" value="Genomic_DNA"/>
</dbReference>
<accession>A0A3M3JSR1</accession>
<comment type="caution">
    <text evidence="2">The sequence shown here is derived from an EMBL/GenBank/DDBJ whole genome shotgun (WGS) entry which is preliminary data.</text>
</comment>
<feature type="transmembrane region" description="Helical" evidence="1">
    <location>
        <begin position="7"/>
        <end position="25"/>
    </location>
</feature>
<protein>
    <submittedName>
        <fullName evidence="2">Uncharacterized protein</fullName>
    </submittedName>
</protein>
<organism evidence="2 3">
    <name type="scientific">Pseudomonas syringae pv. coriandricola</name>
    <dbReference type="NCBI Taxonomy" id="264453"/>
    <lineage>
        <taxon>Bacteria</taxon>
        <taxon>Pseudomonadati</taxon>
        <taxon>Pseudomonadota</taxon>
        <taxon>Gammaproteobacteria</taxon>
        <taxon>Pseudomonadales</taxon>
        <taxon>Pseudomonadaceae</taxon>
        <taxon>Pseudomonas</taxon>
    </lineage>
</organism>
<dbReference type="AlphaFoldDB" id="A0A3M3JSR1"/>
<proteinExistence type="predicted"/>
<keyword evidence="1" id="KW-0812">Transmembrane</keyword>
<dbReference type="Proteomes" id="UP000271468">
    <property type="component" value="Unassembled WGS sequence"/>
</dbReference>
<name>A0A3M3JSR1_9PSED</name>
<feature type="transmembrane region" description="Helical" evidence="1">
    <location>
        <begin position="31"/>
        <end position="52"/>
    </location>
</feature>
<reference evidence="2 3" key="1">
    <citation type="submission" date="2018-08" db="EMBL/GenBank/DDBJ databases">
        <title>Recombination of ecologically and evolutionarily significant loci maintains genetic cohesion in the Pseudomonas syringae species complex.</title>
        <authorList>
            <person name="Dillon M."/>
            <person name="Thakur S."/>
            <person name="Almeida R.N.D."/>
            <person name="Weir B.S."/>
            <person name="Guttman D.S."/>
        </authorList>
    </citation>
    <scope>NUCLEOTIDE SEQUENCE [LARGE SCALE GENOMIC DNA]</scope>
    <source>
        <strain evidence="2 3">ICMP 12341</strain>
    </source>
</reference>
<evidence type="ECO:0000313" key="2">
    <source>
        <dbReference type="EMBL" id="RMN13964.1"/>
    </source>
</evidence>
<gene>
    <name evidence="2" type="ORF">ALQ65_200098</name>
</gene>
<evidence type="ECO:0000313" key="3">
    <source>
        <dbReference type="Proteomes" id="UP000271468"/>
    </source>
</evidence>
<sequence length="56" mass="5676">MNAPRHFYVFATTALFSVGFTLAVLNVSTTAAAGAFIGSGLMAIANAISALAEPKT</sequence>